<keyword evidence="2" id="KW-0732">Signal</keyword>
<evidence type="ECO:0000313" key="5">
    <source>
        <dbReference type="Proteomes" id="UP001595685"/>
    </source>
</evidence>
<organism evidence="4 5">
    <name type="scientific">Aquipuribacter hungaricus</name>
    <dbReference type="NCBI Taxonomy" id="545624"/>
    <lineage>
        <taxon>Bacteria</taxon>
        <taxon>Bacillati</taxon>
        <taxon>Actinomycetota</taxon>
        <taxon>Actinomycetes</taxon>
        <taxon>Micrococcales</taxon>
        <taxon>Intrasporangiaceae</taxon>
        <taxon>Aquipuribacter</taxon>
    </lineage>
</organism>
<dbReference type="RefSeq" id="WP_340293102.1">
    <property type="nucleotide sequence ID" value="NZ_JBBEOI010000095.1"/>
</dbReference>
<reference evidence="5" key="1">
    <citation type="journal article" date="2019" name="Int. J. Syst. Evol. Microbiol.">
        <title>The Global Catalogue of Microorganisms (GCM) 10K type strain sequencing project: providing services to taxonomists for standard genome sequencing and annotation.</title>
        <authorList>
            <consortium name="The Broad Institute Genomics Platform"/>
            <consortium name="The Broad Institute Genome Sequencing Center for Infectious Disease"/>
            <person name="Wu L."/>
            <person name="Ma J."/>
        </authorList>
    </citation>
    <scope>NUCLEOTIDE SEQUENCE [LARGE SCALE GENOMIC DNA]</scope>
    <source>
        <strain evidence="5">NCAIM B.02333</strain>
    </source>
</reference>
<keyword evidence="5" id="KW-1185">Reference proteome</keyword>
<evidence type="ECO:0000259" key="3">
    <source>
        <dbReference type="Pfam" id="PF03713"/>
    </source>
</evidence>
<accession>A0ABV7WL42</accession>
<dbReference type="Gene3D" id="1.20.1260.10">
    <property type="match status" value="1"/>
</dbReference>
<feature type="chain" id="PRO_5047106408" evidence="2">
    <location>
        <begin position="28"/>
        <end position="208"/>
    </location>
</feature>
<dbReference type="InterPro" id="IPR012347">
    <property type="entry name" value="Ferritin-like"/>
</dbReference>
<dbReference type="PROSITE" id="PS51257">
    <property type="entry name" value="PROKAR_LIPOPROTEIN"/>
    <property type="match status" value="1"/>
</dbReference>
<evidence type="ECO:0000313" key="4">
    <source>
        <dbReference type="EMBL" id="MFC3690375.1"/>
    </source>
</evidence>
<protein>
    <submittedName>
        <fullName evidence="4">DUF305 domain-containing protein</fullName>
    </submittedName>
</protein>
<evidence type="ECO:0000256" key="1">
    <source>
        <dbReference type="SAM" id="MobiDB-lite"/>
    </source>
</evidence>
<feature type="region of interest" description="Disordered" evidence="1">
    <location>
        <begin position="28"/>
        <end position="54"/>
    </location>
</feature>
<name>A0ABV7WL42_9MICO</name>
<dbReference type="PANTHER" id="PTHR36933:SF1">
    <property type="entry name" value="SLL0788 PROTEIN"/>
    <property type="match status" value="1"/>
</dbReference>
<feature type="signal peptide" evidence="2">
    <location>
        <begin position="1"/>
        <end position="27"/>
    </location>
</feature>
<feature type="domain" description="DUF305" evidence="3">
    <location>
        <begin position="58"/>
        <end position="206"/>
    </location>
</feature>
<dbReference type="Pfam" id="PF03713">
    <property type="entry name" value="DUF305"/>
    <property type="match status" value="1"/>
</dbReference>
<feature type="compositionally biased region" description="Polar residues" evidence="1">
    <location>
        <begin position="42"/>
        <end position="54"/>
    </location>
</feature>
<sequence length="208" mass="21898">MARPSRRATATAAAAAAALALTLAACSGDRTPDAAERRTPAGTPTSAEQFQGPNNETDVAFAQRIITHHRQAVQLSDLALDRAQGSEVLALADDISAAQGREIQTLTAALEAWDADVPADDTPTAGADELAGLAEVMSLEQMTELQTASGPDFDQLFLRVMVDHHEGAVAMAESELDDGQNPTAQQLAQAIVDRQGTEIDRMQELLAP</sequence>
<gene>
    <name evidence="4" type="ORF">ACFOLH_18660</name>
</gene>
<dbReference type="PANTHER" id="PTHR36933">
    <property type="entry name" value="SLL0788 PROTEIN"/>
    <property type="match status" value="1"/>
</dbReference>
<dbReference type="Proteomes" id="UP001595685">
    <property type="component" value="Unassembled WGS sequence"/>
</dbReference>
<feature type="compositionally biased region" description="Basic and acidic residues" evidence="1">
    <location>
        <begin position="30"/>
        <end position="39"/>
    </location>
</feature>
<evidence type="ECO:0000256" key="2">
    <source>
        <dbReference type="SAM" id="SignalP"/>
    </source>
</evidence>
<dbReference type="EMBL" id="JBHRWW010000021">
    <property type="protein sequence ID" value="MFC3690375.1"/>
    <property type="molecule type" value="Genomic_DNA"/>
</dbReference>
<comment type="caution">
    <text evidence="4">The sequence shown here is derived from an EMBL/GenBank/DDBJ whole genome shotgun (WGS) entry which is preliminary data.</text>
</comment>
<proteinExistence type="predicted"/>
<dbReference type="InterPro" id="IPR005183">
    <property type="entry name" value="DUF305_CopM-like"/>
</dbReference>